<keyword evidence="2" id="KW-1185">Reference proteome</keyword>
<name>A0A8X6MRU5_NEPPI</name>
<proteinExistence type="predicted"/>
<reference evidence="1" key="1">
    <citation type="submission" date="2020-08" db="EMBL/GenBank/DDBJ databases">
        <title>Multicomponent nature underlies the extraordinary mechanical properties of spider dragline silk.</title>
        <authorList>
            <person name="Kono N."/>
            <person name="Nakamura H."/>
            <person name="Mori M."/>
            <person name="Yoshida Y."/>
            <person name="Ohtoshi R."/>
            <person name="Malay A.D."/>
            <person name="Moran D.A.P."/>
            <person name="Tomita M."/>
            <person name="Numata K."/>
            <person name="Arakawa K."/>
        </authorList>
    </citation>
    <scope>NUCLEOTIDE SEQUENCE</scope>
</reference>
<dbReference type="Proteomes" id="UP000887013">
    <property type="component" value="Unassembled WGS sequence"/>
</dbReference>
<protein>
    <submittedName>
        <fullName evidence="1">Uncharacterized protein</fullName>
    </submittedName>
</protein>
<gene>
    <name evidence="1" type="ORF">NPIL_118041</name>
</gene>
<evidence type="ECO:0000313" key="2">
    <source>
        <dbReference type="Proteomes" id="UP000887013"/>
    </source>
</evidence>
<organism evidence="1 2">
    <name type="scientific">Nephila pilipes</name>
    <name type="common">Giant wood spider</name>
    <name type="synonym">Nephila maculata</name>
    <dbReference type="NCBI Taxonomy" id="299642"/>
    <lineage>
        <taxon>Eukaryota</taxon>
        <taxon>Metazoa</taxon>
        <taxon>Ecdysozoa</taxon>
        <taxon>Arthropoda</taxon>
        <taxon>Chelicerata</taxon>
        <taxon>Arachnida</taxon>
        <taxon>Araneae</taxon>
        <taxon>Araneomorphae</taxon>
        <taxon>Entelegynae</taxon>
        <taxon>Araneoidea</taxon>
        <taxon>Nephilidae</taxon>
        <taxon>Nephila</taxon>
    </lineage>
</organism>
<dbReference type="EMBL" id="BMAW01096402">
    <property type="protein sequence ID" value="GFS74538.1"/>
    <property type="molecule type" value="Genomic_DNA"/>
</dbReference>
<evidence type="ECO:0000313" key="1">
    <source>
        <dbReference type="EMBL" id="GFS74538.1"/>
    </source>
</evidence>
<comment type="caution">
    <text evidence="1">The sequence shown here is derived from an EMBL/GenBank/DDBJ whole genome shotgun (WGS) entry which is preliminary data.</text>
</comment>
<dbReference type="AlphaFoldDB" id="A0A8X6MRU5"/>
<sequence length="198" mass="22135">MGRPFGPEMNRVLVKDVRANSSHGFVVESICASLLWIGNQTDLIELRVFGSRGAWHQSLRSWVDERISGSSSGVQSLRSWEENSMPGSIEVEGTVLFRWFINPDEPAGWLNIPYRPRLVLNESSASKAFLVQCDVWPQPYMWSVPGAIQCKSAGLMLTQLIASAFDLLSHFFVRDPDGFAMLAVVESGLQDQERLLCC</sequence>
<accession>A0A8X6MRU5</accession>